<keyword evidence="3 8" id="KW-0949">S-adenosyl-L-methionine</keyword>
<evidence type="ECO:0000259" key="11">
    <source>
        <dbReference type="PROSITE" id="PS50103"/>
    </source>
</evidence>
<dbReference type="InterPro" id="IPR000571">
    <property type="entry name" value="Znf_CCCH"/>
</dbReference>
<dbReference type="EMBL" id="JBJQOH010000007">
    <property type="protein sequence ID" value="KAL3679740.1"/>
    <property type="molecule type" value="Genomic_DNA"/>
</dbReference>
<dbReference type="GO" id="GO:0008168">
    <property type="term" value="F:methyltransferase activity"/>
    <property type="evidence" value="ECO:0007669"/>
    <property type="project" value="UniProtKB-KW"/>
</dbReference>
<keyword evidence="6 7" id="KW-0862">Zinc</keyword>
<dbReference type="GO" id="GO:0008270">
    <property type="term" value="F:zinc ion binding"/>
    <property type="evidence" value="ECO:0007669"/>
    <property type="project" value="UniProtKB-KW"/>
</dbReference>
<evidence type="ECO:0000256" key="8">
    <source>
        <dbReference type="PROSITE-ProRule" id="PRU01024"/>
    </source>
</evidence>
<dbReference type="PROSITE" id="PS50103">
    <property type="entry name" value="ZF_C3H1"/>
    <property type="match status" value="1"/>
</dbReference>
<evidence type="ECO:0000256" key="6">
    <source>
        <dbReference type="ARBA" id="ARBA00022833"/>
    </source>
</evidence>
<dbReference type="InterPro" id="IPR030390">
    <property type="entry name" value="MeTrfase_TrmA_AS"/>
</dbReference>
<dbReference type="InterPro" id="IPR029063">
    <property type="entry name" value="SAM-dependent_MTases_sf"/>
</dbReference>
<dbReference type="InterPro" id="IPR035979">
    <property type="entry name" value="RBD_domain_sf"/>
</dbReference>
<evidence type="ECO:0000313" key="12">
    <source>
        <dbReference type="EMBL" id="KAL3679740.1"/>
    </source>
</evidence>
<dbReference type="InterPro" id="IPR025714">
    <property type="entry name" value="Methyltranfer_dom"/>
</dbReference>
<sequence>MGAVEESEPRTEMEEEPPVKQYEIGHEEDVKPAVKEVKTEIAEESDAPAAMEEEPPPEQLNSREEGHGKRKREETEAAVKLETQIEIKVETQIEIKVEALSEAAMVDEQPAKQLNDNLKGNEEMKAAKPEPAESEPLSRIEEEAPAKRIKQEEEEISCAPEETNPEQEEEGKNLIKALPSDLSGVISSAPRTKTSLCSYFRKGNCRHGDQCRYAHGEAELKPRPDGTWDPTSDTAKALARDVEAPDEVKVVAPISTAEESEYDSTEAGIKKCLQPVHRRWSADQLKKFLTESSIEFLTCKKRKGETSAFVGFKDEDQVEKAKKILEEKTVSGHKILVKDVLPRAWEKKANDDVDINEGLEGVTTRVKTVCDAVTPLGHLSYEDQLSRKRGEIEQVLKRLARNTRKGLGAGVLMPDWLMSARDNGGLPCAFEGVLASPLVDGYRNKCEFSIGCAVDGTRTVGFQLGSFREGIIAVAEPIDCKNVSSIARSFAAIFQKFVQASELPVWNKTNNRGFWRMLTVREGRGETSEVSSPIVEVMLVVQVCPTGVDKETTSVEYKKMAVHVSEAAAAADPPLPITALVVQEHTGVSNAAPANAPLHTLPVPGNFGDSPVDYIHDHIAKLKFRISPTAFFQVNTLAAERLYSLAGDWAELSRDTLLFDVCCGTGTIGLTLAHRVGMVVGIEMNESAVADAKKNAELNNITNCRFVASKAEDVMESLLEEYSMAEDGEEEEEEGSLASETKPEPGTSDKNDRPRFKNIVSIVDPPRVGLHPTVIKTLRLHTELRRLVYISCNPQSLLANAVELCTPLNPERETEKGKGGGGGGHWKNMGSMGLARNRLKKMPPSTPFNPKRAMAVDLFPHTSHCEMVMLFER</sequence>
<feature type="compositionally biased region" description="Basic and acidic residues" evidence="10">
    <location>
        <begin position="741"/>
        <end position="755"/>
    </location>
</feature>
<evidence type="ECO:0000256" key="5">
    <source>
        <dbReference type="ARBA" id="ARBA00022771"/>
    </source>
</evidence>
<evidence type="ECO:0000256" key="4">
    <source>
        <dbReference type="ARBA" id="ARBA00022723"/>
    </source>
</evidence>
<reference evidence="12 13" key="1">
    <citation type="submission" date="2024-09" db="EMBL/GenBank/DDBJ databases">
        <title>Chromosome-scale assembly of Riccia sorocarpa.</title>
        <authorList>
            <person name="Paukszto L."/>
        </authorList>
    </citation>
    <scope>NUCLEOTIDE SEQUENCE [LARGE SCALE GENOMIC DNA]</scope>
    <source>
        <strain evidence="12">LP-2024</strain>
        <tissue evidence="12">Aerial parts of the thallus</tissue>
    </source>
</reference>
<dbReference type="SMART" id="SM00356">
    <property type="entry name" value="ZnF_C3H1"/>
    <property type="match status" value="1"/>
</dbReference>
<evidence type="ECO:0000256" key="9">
    <source>
        <dbReference type="PROSITE-ProRule" id="PRU10015"/>
    </source>
</evidence>
<dbReference type="PANTHER" id="PTHR45904">
    <property type="entry name" value="TRNA (URACIL-5-)-METHYLTRANSFERASE"/>
    <property type="match status" value="1"/>
</dbReference>
<dbReference type="PANTHER" id="PTHR45904:SF2">
    <property type="entry name" value="TRNA (URACIL-5-)-METHYLTRANSFERASE HOMOLOG A"/>
    <property type="match status" value="1"/>
</dbReference>
<protein>
    <recommendedName>
        <fullName evidence="11">C3H1-type domain-containing protein</fullName>
    </recommendedName>
</protein>
<feature type="binding site" evidence="8">
    <location>
        <position position="764"/>
    </location>
    <ligand>
        <name>S-adenosyl-L-methionine</name>
        <dbReference type="ChEBI" id="CHEBI:59789"/>
    </ligand>
</feature>
<dbReference type="Gene3D" id="3.40.50.150">
    <property type="entry name" value="Vaccinia Virus protein VP39"/>
    <property type="match status" value="1"/>
</dbReference>
<feature type="compositionally biased region" description="Basic and acidic residues" evidence="10">
    <location>
        <begin position="23"/>
        <end position="41"/>
    </location>
</feature>
<keyword evidence="4 7" id="KW-0479">Metal-binding</keyword>
<feature type="compositionally biased region" description="Basic and acidic residues" evidence="10">
    <location>
        <begin position="119"/>
        <end position="151"/>
    </location>
</feature>
<dbReference type="Proteomes" id="UP001633002">
    <property type="component" value="Unassembled WGS sequence"/>
</dbReference>
<accession>A0ABD3GKK0</accession>
<dbReference type="GO" id="GO:0032259">
    <property type="term" value="P:methylation"/>
    <property type="evidence" value="ECO:0007669"/>
    <property type="project" value="UniProtKB-KW"/>
</dbReference>
<dbReference type="InterPro" id="IPR010280">
    <property type="entry name" value="U5_MeTrfase_fam"/>
</dbReference>
<dbReference type="InterPro" id="IPR036855">
    <property type="entry name" value="Znf_CCCH_sf"/>
</dbReference>
<dbReference type="Pfam" id="PF13847">
    <property type="entry name" value="Methyltransf_31"/>
    <property type="match status" value="1"/>
</dbReference>
<gene>
    <name evidence="12" type="ORF">R1sor_022696</name>
</gene>
<dbReference type="PROSITE" id="PS01230">
    <property type="entry name" value="TRMA_1"/>
    <property type="match status" value="1"/>
</dbReference>
<feature type="domain" description="C3H1-type" evidence="11">
    <location>
        <begin position="191"/>
        <end position="218"/>
    </location>
</feature>
<feature type="compositionally biased region" description="Basic and acidic residues" evidence="10">
    <location>
        <begin position="61"/>
        <end position="78"/>
    </location>
</feature>
<organism evidence="12 13">
    <name type="scientific">Riccia sorocarpa</name>
    <dbReference type="NCBI Taxonomy" id="122646"/>
    <lineage>
        <taxon>Eukaryota</taxon>
        <taxon>Viridiplantae</taxon>
        <taxon>Streptophyta</taxon>
        <taxon>Embryophyta</taxon>
        <taxon>Marchantiophyta</taxon>
        <taxon>Marchantiopsida</taxon>
        <taxon>Marchantiidae</taxon>
        <taxon>Marchantiales</taxon>
        <taxon>Ricciaceae</taxon>
        <taxon>Riccia</taxon>
    </lineage>
</organism>
<evidence type="ECO:0000256" key="3">
    <source>
        <dbReference type="ARBA" id="ARBA00022691"/>
    </source>
</evidence>
<evidence type="ECO:0000256" key="2">
    <source>
        <dbReference type="ARBA" id="ARBA00022679"/>
    </source>
</evidence>
<feature type="region of interest" description="Disordered" evidence="10">
    <location>
        <begin position="724"/>
        <end position="756"/>
    </location>
</feature>
<feature type="region of interest" description="Disordered" evidence="10">
    <location>
        <begin position="1"/>
        <end position="78"/>
    </location>
</feature>
<dbReference type="SUPFAM" id="SSF54928">
    <property type="entry name" value="RNA-binding domain, RBD"/>
    <property type="match status" value="1"/>
</dbReference>
<dbReference type="SUPFAM" id="SSF90229">
    <property type="entry name" value="CCCH zinc finger"/>
    <property type="match status" value="1"/>
</dbReference>
<comment type="caution">
    <text evidence="12">The sequence shown here is derived from an EMBL/GenBank/DDBJ whole genome shotgun (WGS) entry which is preliminary data.</text>
</comment>
<feature type="region of interest" description="Disordered" evidence="10">
    <location>
        <begin position="108"/>
        <end position="170"/>
    </location>
</feature>
<keyword evidence="2 8" id="KW-0808">Transferase</keyword>
<feature type="binding site" evidence="8">
    <location>
        <position position="683"/>
    </location>
    <ligand>
        <name>S-adenosyl-L-methionine</name>
        <dbReference type="ChEBI" id="CHEBI:59789"/>
    </ligand>
</feature>
<keyword evidence="13" id="KW-1185">Reference proteome</keyword>
<feature type="compositionally biased region" description="Acidic residues" evidence="10">
    <location>
        <begin position="42"/>
        <end position="56"/>
    </location>
</feature>
<feature type="binding site" evidence="8">
    <location>
        <position position="633"/>
    </location>
    <ligand>
        <name>S-adenosyl-L-methionine</name>
        <dbReference type="ChEBI" id="CHEBI:59789"/>
    </ligand>
</feature>
<comment type="caution">
    <text evidence="8">Lacks conserved residue(s) required for the propagation of feature annotation.</text>
</comment>
<dbReference type="CDD" id="cd02440">
    <property type="entry name" value="AdoMet_MTases"/>
    <property type="match status" value="1"/>
</dbReference>
<dbReference type="SUPFAM" id="SSF53335">
    <property type="entry name" value="S-adenosyl-L-methionine-dependent methyltransferases"/>
    <property type="match status" value="1"/>
</dbReference>
<feature type="active site" evidence="9">
    <location>
        <position position="792"/>
    </location>
</feature>
<feature type="zinc finger region" description="C3H1-type" evidence="7">
    <location>
        <begin position="191"/>
        <end position="218"/>
    </location>
</feature>
<evidence type="ECO:0000313" key="13">
    <source>
        <dbReference type="Proteomes" id="UP001633002"/>
    </source>
</evidence>
<keyword evidence="5 7" id="KW-0863">Zinc-finger</keyword>
<evidence type="ECO:0000256" key="7">
    <source>
        <dbReference type="PROSITE-ProRule" id="PRU00723"/>
    </source>
</evidence>
<dbReference type="Pfam" id="PF00642">
    <property type="entry name" value="zf-CCCH"/>
    <property type="match status" value="1"/>
</dbReference>
<evidence type="ECO:0000256" key="10">
    <source>
        <dbReference type="SAM" id="MobiDB-lite"/>
    </source>
</evidence>
<comment type="similarity">
    <text evidence="8">Belongs to the class I-like SAM-binding methyltransferase superfamily. RNA M5U methyltransferase family.</text>
</comment>
<feature type="active site" description="Nucleophile" evidence="8">
    <location>
        <position position="792"/>
    </location>
</feature>
<name>A0ABD3GKK0_9MARC</name>
<keyword evidence="1 8" id="KW-0489">Methyltransferase</keyword>
<dbReference type="InterPro" id="IPR045850">
    <property type="entry name" value="TRM2_met"/>
</dbReference>
<dbReference type="Pfam" id="PF05958">
    <property type="entry name" value="tRNA_U5-meth_tr"/>
    <property type="match status" value="1"/>
</dbReference>
<dbReference type="AlphaFoldDB" id="A0ABD3GKK0"/>
<dbReference type="Gene3D" id="4.10.1000.10">
    <property type="entry name" value="Zinc finger, CCCH-type"/>
    <property type="match status" value="1"/>
</dbReference>
<evidence type="ECO:0000256" key="1">
    <source>
        <dbReference type="ARBA" id="ARBA00022603"/>
    </source>
</evidence>
<feature type="compositionally biased region" description="Acidic residues" evidence="10">
    <location>
        <begin position="724"/>
        <end position="735"/>
    </location>
</feature>
<proteinExistence type="inferred from homology"/>
<dbReference type="PROSITE" id="PS51687">
    <property type="entry name" value="SAM_MT_RNA_M5U"/>
    <property type="match status" value="1"/>
</dbReference>